<dbReference type="EMBL" id="AZRL01000022">
    <property type="protein sequence ID" value="PNR95085.1"/>
    <property type="molecule type" value="Genomic_DNA"/>
</dbReference>
<protein>
    <submittedName>
        <fullName evidence="4">Polysaccharide deacetylase</fullName>
    </submittedName>
</protein>
<dbReference type="PANTHER" id="PTHR10587">
    <property type="entry name" value="GLYCOSYL TRANSFERASE-RELATED"/>
    <property type="match status" value="1"/>
</dbReference>
<reference evidence="4 5" key="1">
    <citation type="submission" date="2013-12" db="EMBL/GenBank/DDBJ databases">
        <title>Comparative genomics of Petrotoga isolates.</title>
        <authorList>
            <person name="Nesbo C.L."/>
            <person name="Charchuk R."/>
            <person name="Chow K."/>
        </authorList>
    </citation>
    <scope>NUCLEOTIDE SEQUENCE [LARGE SCALE GENOMIC DNA]</scope>
    <source>
        <strain evidence="4 5">DSM 13574</strain>
    </source>
</reference>
<dbReference type="GO" id="GO:0016020">
    <property type="term" value="C:membrane"/>
    <property type="evidence" value="ECO:0007669"/>
    <property type="project" value="TreeGrafter"/>
</dbReference>
<evidence type="ECO:0000313" key="5">
    <source>
        <dbReference type="Proteomes" id="UP000236434"/>
    </source>
</evidence>
<dbReference type="GO" id="GO:0016810">
    <property type="term" value="F:hydrolase activity, acting on carbon-nitrogen (but not peptide) bonds"/>
    <property type="evidence" value="ECO:0007669"/>
    <property type="project" value="InterPro"/>
</dbReference>
<evidence type="ECO:0000256" key="2">
    <source>
        <dbReference type="ARBA" id="ARBA00022801"/>
    </source>
</evidence>
<dbReference type="PANTHER" id="PTHR10587:SF133">
    <property type="entry name" value="CHITIN DEACETYLASE 1-RELATED"/>
    <property type="match status" value="1"/>
</dbReference>
<dbReference type="PROSITE" id="PS51677">
    <property type="entry name" value="NODB"/>
    <property type="match status" value="1"/>
</dbReference>
<keyword evidence="2" id="KW-0378">Hydrolase</keyword>
<dbReference type="OrthoDB" id="43281at2"/>
<evidence type="ECO:0000313" key="4">
    <source>
        <dbReference type="EMBL" id="PNR95085.1"/>
    </source>
</evidence>
<dbReference type="Proteomes" id="UP000236434">
    <property type="component" value="Unassembled WGS sequence"/>
</dbReference>
<gene>
    <name evidence="4" type="ORF">X929_09610</name>
</gene>
<dbReference type="InterPro" id="IPR011330">
    <property type="entry name" value="Glyco_hydro/deAcase_b/a-brl"/>
</dbReference>
<organism evidence="4 5">
    <name type="scientific">Petrotoga olearia DSM 13574</name>
    <dbReference type="NCBI Taxonomy" id="1122955"/>
    <lineage>
        <taxon>Bacteria</taxon>
        <taxon>Thermotogati</taxon>
        <taxon>Thermotogota</taxon>
        <taxon>Thermotogae</taxon>
        <taxon>Petrotogales</taxon>
        <taxon>Petrotogaceae</taxon>
        <taxon>Petrotoga</taxon>
    </lineage>
</organism>
<dbReference type="SUPFAM" id="SSF88713">
    <property type="entry name" value="Glycoside hydrolase/deacetylase"/>
    <property type="match status" value="1"/>
</dbReference>
<accession>A0A2K1NX27</accession>
<dbReference type="AlphaFoldDB" id="A0A2K1NX27"/>
<dbReference type="CDD" id="cd10967">
    <property type="entry name" value="CE4_GLA_like_6s"/>
    <property type="match status" value="1"/>
</dbReference>
<dbReference type="InterPro" id="IPR002509">
    <property type="entry name" value="NODB_dom"/>
</dbReference>
<dbReference type="GO" id="GO:0046872">
    <property type="term" value="F:metal ion binding"/>
    <property type="evidence" value="ECO:0007669"/>
    <property type="project" value="UniProtKB-KW"/>
</dbReference>
<proteinExistence type="predicted"/>
<dbReference type="Pfam" id="PF01522">
    <property type="entry name" value="Polysacc_deac_1"/>
    <property type="match status" value="1"/>
</dbReference>
<sequence>MKISFGFYPQGKIKALTMSYDDGQIYDRRLIKIFNKYGIKGTFHLNSGKLDSEPFLNSSEIRDLFEGHEVAIHTLNHPYLTRVPKESIIEEIMEDRERLESLVNYPIRGMSYPYGDYDEELLELLPYLGIEYSRTVSSHGNFSLPTHFLRWNPTCHHDDNLLKKYEEFKKLESNETMPLLYVWGHSFEFERNNNWDMIEEFCKKISNDETIWYATNVEIVDYLKALRNLKFSVNKKIVYNPSSLTVWIGVDGNPVKVEGGRYLTL</sequence>
<dbReference type="InterPro" id="IPR050248">
    <property type="entry name" value="Polysacc_deacetylase_ArnD"/>
</dbReference>
<evidence type="ECO:0000259" key="3">
    <source>
        <dbReference type="PROSITE" id="PS51677"/>
    </source>
</evidence>
<feature type="domain" description="NodB homology" evidence="3">
    <location>
        <begin position="14"/>
        <end position="265"/>
    </location>
</feature>
<comment type="caution">
    <text evidence="4">The sequence shown here is derived from an EMBL/GenBank/DDBJ whole genome shotgun (WGS) entry which is preliminary data.</text>
</comment>
<dbReference type="GO" id="GO:0005975">
    <property type="term" value="P:carbohydrate metabolic process"/>
    <property type="evidence" value="ECO:0007669"/>
    <property type="project" value="InterPro"/>
</dbReference>
<name>A0A2K1NX27_9BACT</name>
<evidence type="ECO:0000256" key="1">
    <source>
        <dbReference type="ARBA" id="ARBA00022723"/>
    </source>
</evidence>
<keyword evidence="1" id="KW-0479">Metal-binding</keyword>
<dbReference type="Gene3D" id="3.20.20.370">
    <property type="entry name" value="Glycoside hydrolase/deacetylase"/>
    <property type="match status" value="1"/>
</dbReference>
<dbReference type="RefSeq" id="WP_103067749.1">
    <property type="nucleotide sequence ID" value="NZ_AZRL01000022.1"/>
</dbReference>